<gene>
    <name evidence="8" type="primary">grxC</name>
    <name evidence="8" type="ORF">NCTC10296_00473</name>
</gene>
<dbReference type="GO" id="GO:0045454">
    <property type="term" value="P:cell redox homeostasis"/>
    <property type="evidence" value="ECO:0007669"/>
    <property type="project" value="InterPro"/>
</dbReference>
<feature type="domain" description="Glutaredoxin" evidence="7">
    <location>
        <begin position="4"/>
        <end position="64"/>
    </location>
</feature>
<evidence type="ECO:0000256" key="2">
    <source>
        <dbReference type="ARBA" id="ARBA00022448"/>
    </source>
</evidence>
<dbReference type="OrthoDB" id="9814618at2"/>
<dbReference type="SUPFAM" id="SSF52833">
    <property type="entry name" value="Thioredoxin-like"/>
    <property type="match status" value="1"/>
</dbReference>
<sequence>MQPVTMYTGSYCPYCGMAKRLLSQLGVSEIKEIDISRDSAAFAEMQQITGQRTVPQIFIGDTHVGGFTDMQALHKKGGLVSLLNGE</sequence>
<dbReference type="GO" id="GO:0015038">
    <property type="term" value="F:glutathione disulfide oxidoreductase activity"/>
    <property type="evidence" value="ECO:0007669"/>
    <property type="project" value="UniProtKB-UniRule"/>
</dbReference>
<dbReference type="PRINTS" id="PR00160">
    <property type="entry name" value="GLUTAREDOXIN"/>
</dbReference>
<dbReference type="KEGG" id="nci:NCTC10296_00473"/>
<dbReference type="CDD" id="cd03418">
    <property type="entry name" value="GRX_GRXb_1_3_like"/>
    <property type="match status" value="1"/>
</dbReference>
<accession>A0A448D5Z5</accession>
<dbReference type="InterPro" id="IPR036249">
    <property type="entry name" value="Thioredoxin-like_sf"/>
</dbReference>
<keyword evidence="2 6" id="KW-0813">Transport</keyword>
<dbReference type="InterPro" id="IPR011767">
    <property type="entry name" value="GLR_AS"/>
</dbReference>
<evidence type="ECO:0000256" key="1">
    <source>
        <dbReference type="ARBA" id="ARBA00007787"/>
    </source>
</evidence>
<dbReference type="Proteomes" id="UP000279284">
    <property type="component" value="Chromosome"/>
</dbReference>
<dbReference type="PANTHER" id="PTHR45694:SF18">
    <property type="entry name" value="GLUTAREDOXIN-1-RELATED"/>
    <property type="match status" value="1"/>
</dbReference>
<evidence type="ECO:0000256" key="4">
    <source>
        <dbReference type="ARBA" id="ARBA00023157"/>
    </source>
</evidence>
<evidence type="ECO:0000313" key="9">
    <source>
        <dbReference type="Proteomes" id="UP000279284"/>
    </source>
</evidence>
<dbReference type="Pfam" id="PF00462">
    <property type="entry name" value="Glutaredoxin"/>
    <property type="match status" value="1"/>
</dbReference>
<proteinExistence type="inferred from homology"/>
<keyword evidence="4" id="KW-1015">Disulfide bond</keyword>
<dbReference type="STRING" id="493.BWD07_07975"/>
<protein>
    <recommendedName>
        <fullName evidence="6">Glutaredoxin</fullName>
    </recommendedName>
</protein>
<dbReference type="GO" id="GO:0034599">
    <property type="term" value="P:cellular response to oxidative stress"/>
    <property type="evidence" value="ECO:0007669"/>
    <property type="project" value="TreeGrafter"/>
</dbReference>
<dbReference type="InterPro" id="IPR002109">
    <property type="entry name" value="Glutaredoxin"/>
</dbReference>
<keyword evidence="3 6" id="KW-0249">Electron transport</keyword>
<evidence type="ECO:0000256" key="6">
    <source>
        <dbReference type="RuleBase" id="RU364065"/>
    </source>
</evidence>
<dbReference type="RefSeq" id="WP_085416857.1">
    <property type="nucleotide sequence ID" value="NZ_CAUJPY010000037.1"/>
</dbReference>
<evidence type="ECO:0000259" key="7">
    <source>
        <dbReference type="Pfam" id="PF00462"/>
    </source>
</evidence>
<name>A0A448D5Z5_9NEIS</name>
<dbReference type="PANTHER" id="PTHR45694">
    <property type="entry name" value="GLUTAREDOXIN 2"/>
    <property type="match status" value="1"/>
</dbReference>
<dbReference type="InterPro" id="IPR011900">
    <property type="entry name" value="GRX_bact"/>
</dbReference>
<organism evidence="8 9">
    <name type="scientific">Neisseria canis</name>
    <dbReference type="NCBI Taxonomy" id="493"/>
    <lineage>
        <taxon>Bacteria</taxon>
        <taxon>Pseudomonadati</taxon>
        <taxon>Pseudomonadota</taxon>
        <taxon>Betaproteobacteria</taxon>
        <taxon>Neisseriales</taxon>
        <taxon>Neisseriaceae</taxon>
        <taxon>Neisseria</taxon>
    </lineage>
</organism>
<dbReference type="NCBIfam" id="TIGR02181">
    <property type="entry name" value="GRX_bact"/>
    <property type="match status" value="1"/>
</dbReference>
<evidence type="ECO:0000256" key="5">
    <source>
        <dbReference type="ARBA" id="ARBA00023284"/>
    </source>
</evidence>
<dbReference type="PROSITE" id="PS00195">
    <property type="entry name" value="GLUTAREDOXIN_1"/>
    <property type="match status" value="1"/>
</dbReference>
<dbReference type="PROSITE" id="PS51354">
    <property type="entry name" value="GLUTAREDOXIN_2"/>
    <property type="match status" value="1"/>
</dbReference>
<keyword evidence="6" id="KW-0963">Cytoplasm</keyword>
<comment type="function">
    <text evidence="6">Has a glutathione-disulfide oxidoreductase activity in the presence of NADPH and glutathione reductase. Reduces low molecular weight disulfides and proteins.</text>
</comment>
<dbReference type="AlphaFoldDB" id="A0A448D5Z5"/>
<keyword evidence="9" id="KW-1185">Reference proteome</keyword>
<evidence type="ECO:0000313" key="8">
    <source>
        <dbReference type="EMBL" id="VEE99690.1"/>
    </source>
</evidence>
<dbReference type="Gene3D" id="3.40.30.10">
    <property type="entry name" value="Glutaredoxin"/>
    <property type="match status" value="1"/>
</dbReference>
<keyword evidence="5 6" id="KW-0676">Redox-active center</keyword>
<dbReference type="GO" id="GO:0005737">
    <property type="term" value="C:cytoplasm"/>
    <property type="evidence" value="ECO:0007669"/>
    <property type="project" value="TreeGrafter"/>
</dbReference>
<comment type="similarity">
    <text evidence="1 6">Belongs to the glutaredoxin family.</text>
</comment>
<reference evidence="8 9" key="1">
    <citation type="submission" date="2018-12" db="EMBL/GenBank/DDBJ databases">
        <authorList>
            <consortium name="Pathogen Informatics"/>
        </authorList>
    </citation>
    <scope>NUCLEOTIDE SEQUENCE [LARGE SCALE GENOMIC DNA]</scope>
    <source>
        <strain evidence="8 9">NCTC10296</strain>
    </source>
</reference>
<dbReference type="EMBL" id="LR134313">
    <property type="protein sequence ID" value="VEE99690.1"/>
    <property type="molecule type" value="Genomic_DNA"/>
</dbReference>
<evidence type="ECO:0000256" key="3">
    <source>
        <dbReference type="ARBA" id="ARBA00022982"/>
    </source>
</evidence>
<dbReference type="InterPro" id="IPR014025">
    <property type="entry name" value="Glutaredoxin_subgr"/>
</dbReference>